<keyword evidence="2 5" id="KW-0067">ATP-binding</keyword>
<dbReference type="GO" id="GO:0004386">
    <property type="term" value="F:helicase activity"/>
    <property type="evidence" value="ECO:0007669"/>
    <property type="project" value="UniProtKB-KW"/>
</dbReference>
<evidence type="ECO:0000259" key="4">
    <source>
        <dbReference type="PROSITE" id="PS51194"/>
    </source>
</evidence>
<dbReference type="InterPro" id="IPR027417">
    <property type="entry name" value="P-loop_NTPase"/>
</dbReference>
<dbReference type="InterPro" id="IPR000330">
    <property type="entry name" value="SNF2_N"/>
</dbReference>
<keyword evidence="8" id="KW-1185">Reference proteome</keyword>
<dbReference type="Gene3D" id="3.40.50.10810">
    <property type="entry name" value="Tandem AAA-ATPase domain"/>
    <property type="match status" value="1"/>
</dbReference>
<accession>A0A327X6C6</accession>
<keyword evidence="1" id="KW-0378">Hydrolase</keyword>
<proteinExistence type="predicted"/>
<dbReference type="EMBL" id="QLMD01000005">
    <property type="protein sequence ID" value="RAJ98468.1"/>
    <property type="molecule type" value="Genomic_DNA"/>
</dbReference>
<dbReference type="SMART" id="SM00487">
    <property type="entry name" value="DEXDc"/>
    <property type="match status" value="1"/>
</dbReference>
<comment type="caution">
    <text evidence="5">The sequence shown here is derived from an EMBL/GenBank/DDBJ whole genome shotgun (WGS) entry which is preliminary data.</text>
</comment>
<evidence type="ECO:0000313" key="7">
    <source>
        <dbReference type="Proteomes" id="UP000249203"/>
    </source>
</evidence>
<reference evidence="6 8" key="1">
    <citation type="journal article" date="2018" name="Front. Microbiol.">
        <title>Genome-Based Analysis Reveals the Taxonomy and Diversity of the Family Idiomarinaceae.</title>
        <authorList>
            <person name="Liu Y."/>
            <person name="Lai Q."/>
            <person name="Shao Z."/>
        </authorList>
    </citation>
    <scope>NUCLEOTIDE SEQUENCE [LARGE SCALE GENOMIC DNA]</scope>
    <source>
        <strain evidence="6 8">CF12-14</strain>
    </source>
</reference>
<dbReference type="EMBL" id="PIPK01000005">
    <property type="protein sequence ID" value="RUO24722.1"/>
    <property type="molecule type" value="Genomic_DNA"/>
</dbReference>
<dbReference type="PROSITE" id="PS51192">
    <property type="entry name" value="HELICASE_ATP_BIND_1"/>
    <property type="match status" value="1"/>
</dbReference>
<evidence type="ECO:0000259" key="3">
    <source>
        <dbReference type="PROSITE" id="PS51192"/>
    </source>
</evidence>
<dbReference type="GO" id="GO:0016787">
    <property type="term" value="F:hydrolase activity"/>
    <property type="evidence" value="ECO:0007669"/>
    <property type="project" value="UniProtKB-KW"/>
</dbReference>
<dbReference type="Pfam" id="PF00271">
    <property type="entry name" value="Helicase_C"/>
    <property type="match status" value="1"/>
</dbReference>
<dbReference type="InterPro" id="IPR038718">
    <property type="entry name" value="SNF2-like_sf"/>
</dbReference>
<evidence type="ECO:0000313" key="6">
    <source>
        <dbReference type="EMBL" id="RUO24722.1"/>
    </source>
</evidence>
<dbReference type="InterPro" id="IPR014001">
    <property type="entry name" value="Helicase_ATP-bd"/>
</dbReference>
<dbReference type="AlphaFoldDB" id="A0A327X6C6"/>
<dbReference type="InterPro" id="IPR001650">
    <property type="entry name" value="Helicase_C-like"/>
</dbReference>
<dbReference type="Proteomes" id="UP000249203">
    <property type="component" value="Unassembled WGS sequence"/>
</dbReference>
<dbReference type="OrthoDB" id="9814088at2"/>
<keyword evidence="2 5" id="KW-0347">Helicase</keyword>
<dbReference type="PROSITE" id="PS51194">
    <property type="entry name" value="HELICASE_CTER"/>
    <property type="match status" value="1"/>
</dbReference>
<keyword evidence="2 5" id="KW-0547">Nucleotide-binding</keyword>
<dbReference type="Proteomes" id="UP000287865">
    <property type="component" value="Unassembled WGS sequence"/>
</dbReference>
<name>A0A327X6C6_9GAMM</name>
<protein>
    <submittedName>
        <fullName evidence="5">Helicase-like protein</fullName>
    </submittedName>
</protein>
<dbReference type="GO" id="GO:0005524">
    <property type="term" value="F:ATP binding"/>
    <property type="evidence" value="ECO:0007669"/>
    <property type="project" value="InterPro"/>
</dbReference>
<evidence type="ECO:0000256" key="1">
    <source>
        <dbReference type="ARBA" id="ARBA00022801"/>
    </source>
</evidence>
<feature type="domain" description="Helicase C-terminal" evidence="4">
    <location>
        <begin position="393"/>
        <end position="554"/>
    </location>
</feature>
<dbReference type="Gene3D" id="3.40.50.300">
    <property type="entry name" value="P-loop containing nucleotide triphosphate hydrolases"/>
    <property type="match status" value="1"/>
</dbReference>
<dbReference type="InterPro" id="IPR049730">
    <property type="entry name" value="SNF2/RAD54-like_C"/>
</dbReference>
<sequence length="557" mass="63281">MKISLADNEVRIECSGIEQIKLKARLNNRLGGVLKADKYTLTFPVSALPLVRDLIEDTENTSEIKDAFRKFDLHAQGRKMALEIIENNYSEGLPIHWARLLDPAQSCAVSAMAVPDILGLCLFDEQGSGKTVMTIAAFDILKETDKIDSMIVVCPKTMMSEWPKDIEKFLPRKYKVSIAGGDRQEKFKTALKDFDVLVTNYEGVEHMQVALSATAEQKRYLLVVDESYYVKNVSSARAESAKRLRASCVRCFVLCGTPAPNSQYDLINQFNLADTGYTFAGFRKSAEPSADREVISDLIETRGTIIRRLKTQILQHVPEKHFHVVSLPLKGRQALLYEKARLELELELRSLDNKMFKRNLATYFQRRAVLLQICSNPSTVDPTYTDTPVKNEHLDTLIADLIQKGRKVILWSFYKKNIDDLMDRYKSYYPLRIDGSVGNDQRREAVRLFQESPDRMLFIGNPAAAGAGVTLHASYDAVYVSYSNQAAHYLQSLDRIHRRGQISEEVNYYLLVCKGTIEETEVIRLRDKELQQHSLLGDHISWPASLDEALKELIPDE</sequence>
<evidence type="ECO:0000313" key="5">
    <source>
        <dbReference type="EMBL" id="RAJ98468.1"/>
    </source>
</evidence>
<organism evidence="5 7">
    <name type="scientific">Aliidiomarina maris</name>
    <dbReference type="NCBI Taxonomy" id="531312"/>
    <lineage>
        <taxon>Bacteria</taxon>
        <taxon>Pseudomonadati</taxon>
        <taxon>Pseudomonadota</taxon>
        <taxon>Gammaproteobacteria</taxon>
        <taxon>Alteromonadales</taxon>
        <taxon>Idiomarinaceae</taxon>
        <taxon>Aliidiomarina</taxon>
    </lineage>
</organism>
<evidence type="ECO:0000313" key="8">
    <source>
        <dbReference type="Proteomes" id="UP000287865"/>
    </source>
</evidence>
<gene>
    <name evidence="5" type="ORF">B0I24_105221</name>
    <name evidence="6" type="ORF">CWE07_06660</name>
</gene>
<evidence type="ECO:0000256" key="2">
    <source>
        <dbReference type="ARBA" id="ARBA00022806"/>
    </source>
</evidence>
<dbReference type="Pfam" id="PF00176">
    <property type="entry name" value="SNF2-rel_dom"/>
    <property type="match status" value="1"/>
</dbReference>
<feature type="domain" description="Helicase ATP-binding" evidence="3">
    <location>
        <begin position="111"/>
        <end position="276"/>
    </location>
</feature>
<dbReference type="SUPFAM" id="SSF52540">
    <property type="entry name" value="P-loop containing nucleoside triphosphate hydrolases"/>
    <property type="match status" value="2"/>
</dbReference>
<reference evidence="5 7" key="2">
    <citation type="submission" date="2018-06" db="EMBL/GenBank/DDBJ databases">
        <title>Genomic Encyclopedia of Type Strains, Phase III (KMG-III): the genomes of soil and plant-associated and newly described type strains.</title>
        <authorList>
            <person name="Whitman W."/>
        </authorList>
    </citation>
    <scope>NUCLEOTIDE SEQUENCE [LARGE SCALE GENOMIC DNA]</scope>
    <source>
        <strain evidence="5 7">CGMCC 1.15366</strain>
    </source>
</reference>
<dbReference type="PANTHER" id="PTHR10799">
    <property type="entry name" value="SNF2/RAD54 HELICASE FAMILY"/>
    <property type="match status" value="1"/>
</dbReference>
<dbReference type="CDD" id="cd18793">
    <property type="entry name" value="SF2_C_SNF"/>
    <property type="match status" value="1"/>
</dbReference>
<dbReference type="RefSeq" id="WP_111569299.1">
    <property type="nucleotide sequence ID" value="NZ_PIPK01000005.1"/>
</dbReference>